<dbReference type="SUPFAM" id="SSF46689">
    <property type="entry name" value="Homeodomain-like"/>
    <property type="match status" value="1"/>
</dbReference>
<dbReference type="Pfam" id="PF12833">
    <property type="entry name" value="HTH_18"/>
    <property type="match status" value="1"/>
</dbReference>
<name>A0ABP3GD59_9ALTE</name>
<keyword evidence="1" id="KW-0805">Transcription regulation</keyword>
<dbReference type="InterPro" id="IPR009057">
    <property type="entry name" value="Homeodomain-like_sf"/>
</dbReference>
<evidence type="ECO:0000259" key="4">
    <source>
        <dbReference type="PROSITE" id="PS01124"/>
    </source>
</evidence>
<dbReference type="InterPro" id="IPR050204">
    <property type="entry name" value="AraC_XylS_family_regulators"/>
</dbReference>
<dbReference type="SMART" id="SM00342">
    <property type="entry name" value="HTH_ARAC"/>
    <property type="match status" value="1"/>
</dbReference>
<dbReference type="Gene3D" id="1.10.10.60">
    <property type="entry name" value="Homeodomain-like"/>
    <property type="match status" value="1"/>
</dbReference>
<keyword evidence="2" id="KW-0238">DNA-binding</keyword>
<dbReference type="Proteomes" id="UP001501757">
    <property type="component" value="Unassembled WGS sequence"/>
</dbReference>
<evidence type="ECO:0000256" key="1">
    <source>
        <dbReference type="ARBA" id="ARBA00023015"/>
    </source>
</evidence>
<proteinExistence type="predicted"/>
<feature type="domain" description="HTH araC/xylS-type" evidence="4">
    <location>
        <begin position="175"/>
        <end position="259"/>
    </location>
</feature>
<keyword evidence="3" id="KW-0804">Transcription</keyword>
<dbReference type="InterPro" id="IPR046532">
    <property type="entry name" value="DUF6597"/>
</dbReference>
<keyword evidence="6" id="KW-1185">Reference proteome</keyword>
<dbReference type="PANTHER" id="PTHR46796">
    <property type="entry name" value="HTH-TYPE TRANSCRIPTIONAL ACTIVATOR RHAS-RELATED"/>
    <property type="match status" value="1"/>
</dbReference>
<dbReference type="PROSITE" id="PS01124">
    <property type="entry name" value="HTH_ARAC_FAMILY_2"/>
    <property type="match status" value="1"/>
</dbReference>
<evidence type="ECO:0000313" key="5">
    <source>
        <dbReference type="EMBL" id="GAA0342616.1"/>
    </source>
</evidence>
<evidence type="ECO:0000256" key="2">
    <source>
        <dbReference type="ARBA" id="ARBA00023125"/>
    </source>
</evidence>
<accession>A0ABP3GD59</accession>
<organism evidence="5 6">
    <name type="scientific">Bowmanella denitrificans</name>
    <dbReference type="NCBI Taxonomy" id="366582"/>
    <lineage>
        <taxon>Bacteria</taxon>
        <taxon>Pseudomonadati</taxon>
        <taxon>Pseudomonadota</taxon>
        <taxon>Gammaproteobacteria</taxon>
        <taxon>Alteromonadales</taxon>
        <taxon>Alteromonadaceae</taxon>
        <taxon>Bowmanella</taxon>
    </lineage>
</organism>
<dbReference type="RefSeq" id="WP_343841127.1">
    <property type="nucleotide sequence ID" value="NZ_BAAAEI010000002.1"/>
</dbReference>
<dbReference type="PANTHER" id="PTHR46796:SF13">
    <property type="entry name" value="HTH-TYPE TRANSCRIPTIONAL ACTIVATOR RHAS"/>
    <property type="match status" value="1"/>
</dbReference>
<protein>
    <recommendedName>
        <fullName evidence="4">HTH araC/xylS-type domain-containing protein</fullName>
    </recommendedName>
</protein>
<reference evidence="6" key="1">
    <citation type="journal article" date="2019" name="Int. J. Syst. Evol. Microbiol.">
        <title>The Global Catalogue of Microorganisms (GCM) 10K type strain sequencing project: providing services to taxonomists for standard genome sequencing and annotation.</title>
        <authorList>
            <consortium name="The Broad Institute Genomics Platform"/>
            <consortium name="The Broad Institute Genome Sequencing Center for Infectious Disease"/>
            <person name="Wu L."/>
            <person name="Ma J."/>
        </authorList>
    </citation>
    <scope>NUCLEOTIDE SEQUENCE [LARGE SCALE GENOMIC DNA]</scope>
    <source>
        <strain evidence="6">JCM 13378</strain>
    </source>
</reference>
<evidence type="ECO:0000313" key="6">
    <source>
        <dbReference type="Proteomes" id="UP001501757"/>
    </source>
</evidence>
<dbReference type="Pfam" id="PF20240">
    <property type="entry name" value="DUF6597"/>
    <property type="match status" value="1"/>
</dbReference>
<gene>
    <name evidence="5" type="ORF">GCM10009092_04030</name>
</gene>
<dbReference type="EMBL" id="BAAAEI010000002">
    <property type="protein sequence ID" value="GAA0342616.1"/>
    <property type="molecule type" value="Genomic_DNA"/>
</dbReference>
<dbReference type="InterPro" id="IPR018060">
    <property type="entry name" value="HTH_AraC"/>
</dbReference>
<sequence length="275" mass="30930">MTIRRAPATPLIGVVQEFWATDEVDSRSADLSRCEFMLPSGKMNLVFRLSNNPLWLYEPGRPESVTRFNQAMLGGVRSRYYIRQFCNPSSAVGAVLRPGAAAMFRVSADELAHRHTPLVDLLGELANRLYEQLSAAQCLHQRINLLEAALLARVSYIKAPTAVDNAMTSFQDLPNVGAMVQRSGLSHRHFIARFRQSVGLSPKRYLQILRFQKALQMLRSPNAPSLAHLAMEMGYSDQSHFNRDFLCFAGVTPLTYQRNPPSEANHLPAKMPFRK</sequence>
<evidence type="ECO:0000256" key="3">
    <source>
        <dbReference type="ARBA" id="ARBA00023163"/>
    </source>
</evidence>
<comment type="caution">
    <text evidence="5">The sequence shown here is derived from an EMBL/GenBank/DDBJ whole genome shotgun (WGS) entry which is preliminary data.</text>
</comment>